<evidence type="ECO:0000313" key="1">
    <source>
        <dbReference type="EMBL" id="EMI58284.1"/>
    </source>
</evidence>
<sequence length="43" mass="5062">MEAIVSRGFQTTEPIVIHRIFSNRRSTHSSLGTNDEYQYLHRI</sequence>
<gene>
    <name evidence="1" type="ORF">RSSM_00268</name>
</gene>
<comment type="caution">
    <text evidence="1">The sequence shown here is derived from an EMBL/GenBank/DDBJ whole genome shotgun (WGS) entry which is preliminary data.</text>
</comment>
<dbReference type="Proteomes" id="UP000011885">
    <property type="component" value="Unassembled WGS sequence"/>
</dbReference>
<dbReference type="EMBL" id="ANOH01000023">
    <property type="protein sequence ID" value="EMI58284.1"/>
    <property type="molecule type" value="Genomic_DNA"/>
</dbReference>
<accession>M5UAG3</accession>
<evidence type="ECO:0000313" key="2">
    <source>
        <dbReference type="Proteomes" id="UP000011885"/>
    </source>
</evidence>
<proteinExistence type="predicted"/>
<reference evidence="1 2" key="1">
    <citation type="journal article" date="2013" name="Mar. Genomics">
        <title>Expression of sulfatases in Rhodopirellula baltica and the diversity of sulfatases in the genus Rhodopirellula.</title>
        <authorList>
            <person name="Wegner C.E."/>
            <person name="Richter-Heitmann T."/>
            <person name="Klindworth A."/>
            <person name="Klockow C."/>
            <person name="Richter M."/>
            <person name="Achstetter T."/>
            <person name="Glockner F.O."/>
            <person name="Harder J."/>
        </authorList>
    </citation>
    <scope>NUCLEOTIDE SEQUENCE [LARGE SCALE GENOMIC DNA]</scope>
    <source>
        <strain evidence="1 2">SM41</strain>
    </source>
</reference>
<dbReference type="AlphaFoldDB" id="M5UAG3"/>
<organism evidence="1 2">
    <name type="scientific">Rhodopirellula sallentina SM41</name>
    <dbReference type="NCBI Taxonomy" id="1263870"/>
    <lineage>
        <taxon>Bacteria</taxon>
        <taxon>Pseudomonadati</taxon>
        <taxon>Planctomycetota</taxon>
        <taxon>Planctomycetia</taxon>
        <taxon>Pirellulales</taxon>
        <taxon>Pirellulaceae</taxon>
        <taxon>Rhodopirellula</taxon>
    </lineage>
</organism>
<protein>
    <submittedName>
        <fullName evidence="1">Uncharacterized protein</fullName>
    </submittedName>
</protein>
<name>M5UAG3_9BACT</name>
<keyword evidence="2" id="KW-1185">Reference proteome</keyword>